<dbReference type="RefSeq" id="WP_010756197.1">
    <property type="nucleotide sequence ID" value="NZ_ASWD01000002.1"/>
</dbReference>
<sequence>MQFLLFIIGTIIGSFLCLVVDRLPKQQSILFPGSHCTYCNQTLRPLELIPVISIILQDFRCSHCHHKLPLRYLFCEVFVGCLFVLFLSELTWQNLWLLFWVLSSFTLALIDYDTFLVEGNLLLFSGSLLIIGALFLSWSLHWTYPLIMIASFYLLQRLMPDSMGSGDLWIIALWSLFLKIDELLLILIIASGSGILFYSLQQLRKKNITEIPFVPFLFFALLILLLIKKA</sequence>
<keyword evidence="1" id="KW-1133">Transmembrane helix</keyword>
<evidence type="ECO:0000313" key="4">
    <source>
        <dbReference type="Proteomes" id="UP000013782"/>
    </source>
</evidence>
<feature type="transmembrane region" description="Helical" evidence="1">
    <location>
        <begin position="70"/>
        <end position="88"/>
    </location>
</feature>
<feature type="transmembrane region" description="Helical" evidence="1">
    <location>
        <begin position="94"/>
        <end position="112"/>
    </location>
</feature>
<dbReference type="STRING" id="160454.RV10_GL002250"/>
<keyword evidence="1" id="KW-0472">Membrane</keyword>
<protein>
    <recommendedName>
        <fullName evidence="2">Prepilin peptidase A24 N-terminal domain-containing protein</fullName>
    </recommendedName>
</protein>
<comment type="caution">
    <text evidence="3">The sequence shown here is derived from an EMBL/GenBank/DDBJ whole genome shotgun (WGS) entry which is preliminary data.</text>
</comment>
<dbReference type="OrthoDB" id="9789291at2"/>
<feature type="transmembrane region" description="Helical" evidence="1">
    <location>
        <begin position="171"/>
        <end position="199"/>
    </location>
</feature>
<dbReference type="GO" id="GO:0006465">
    <property type="term" value="P:signal peptide processing"/>
    <property type="evidence" value="ECO:0007669"/>
    <property type="project" value="TreeGrafter"/>
</dbReference>
<dbReference type="HOGENOM" id="CLU_057101_1_1_9"/>
<evidence type="ECO:0000256" key="1">
    <source>
        <dbReference type="SAM" id="Phobius"/>
    </source>
</evidence>
<name>R2QHG5_9ENTE</name>
<dbReference type="Pfam" id="PF06750">
    <property type="entry name" value="A24_N_bact"/>
    <property type="match status" value="1"/>
</dbReference>
<dbReference type="PANTHER" id="PTHR30487:SF0">
    <property type="entry name" value="PREPILIN LEADER PEPTIDASE_N-METHYLTRANSFERASE-RELATED"/>
    <property type="match status" value="1"/>
</dbReference>
<dbReference type="PATRIC" id="fig|1158607.3.peg.1150"/>
<dbReference type="InterPro" id="IPR050882">
    <property type="entry name" value="Prepilin_peptidase/N-MTase"/>
</dbReference>
<dbReference type="Proteomes" id="UP000013782">
    <property type="component" value="Unassembled WGS sequence"/>
</dbReference>
<keyword evidence="1" id="KW-0812">Transmembrane</keyword>
<dbReference type="GO" id="GO:0005886">
    <property type="term" value="C:plasma membrane"/>
    <property type="evidence" value="ECO:0007669"/>
    <property type="project" value="TreeGrafter"/>
</dbReference>
<feature type="transmembrane region" description="Helical" evidence="1">
    <location>
        <begin position="119"/>
        <end position="136"/>
    </location>
</feature>
<feature type="domain" description="Prepilin peptidase A24 N-terminal" evidence="2">
    <location>
        <begin position="7"/>
        <end position="87"/>
    </location>
</feature>
<dbReference type="AlphaFoldDB" id="R2QHG5"/>
<organism evidence="3 4">
    <name type="scientific">Enterococcus pallens ATCC BAA-351</name>
    <dbReference type="NCBI Taxonomy" id="1158607"/>
    <lineage>
        <taxon>Bacteria</taxon>
        <taxon>Bacillati</taxon>
        <taxon>Bacillota</taxon>
        <taxon>Bacilli</taxon>
        <taxon>Lactobacillales</taxon>
        <taxon>Enterococcaceae</taxon>
        <taxon>Enterococcus</taxon>
    </lineage>
</organism>
<dbReference type="eggNOG" id="COG1989">
    <property type="taxonomic scope" value="Bacteria"/>
</dbReference>
<feature type="transmembrane region" description="Helical" evidence="1">
    <location>
        <begin position="211"/>
        <end position="227"/>
    </location>
</feature>
<feature type="transmembrane region" description="Helical" evidence="1">
    <location>
        <begin position="6"/>
        <end position="23"/>
    </location>
</feature>
<dbReference type="EMBL" id="AJAQ01000010">
    <property type="protein sequence ID" value="EOH95987.1"/>
    <property type="molecule type" value="Genomic_DNA"/>
</dbReference>
<evidence type="ECO:0000259" key="2">
    <source>
        <dbReference type="Pfam" id="PF06750"/>
    </source>
</evidence>
<dbReference type="PANTHER" id="PTHR30487">
    <property type="entry name" value="TYPE 4 PREPILIN-LIKE PROTEINS LEADER PEPTIDE-PROCESSING ENZYME"/>
    <property type="match status" value="1"/>
</dbReference>
<accession>R2QHG5</accession>
<proteinExistence type="predicted"/>
<reference evidence="3 4" key="1">
    <citation type="submission" date="2013-02" db="EMBL/GenBank/DDBJ databases">
        <title>The Genome Sequence of Enterococcus pallens BAA-351.</title>
        <authorList>
            <consortium name="The Broad Institute Genome Sequencing Platform"/>
            <consortium name="The Broad Institute Genome Sequencing Center for Infectious Disease"/>
            <person name="Earl A.M."/>
            <person name="Gilmore M.S."/>
            <person name="Lebreton F."/>
            <person name="Walker B."/>
            <person name="Young S.K."/>
            <person name="Zeng Q."/>
            <person name="Gargeya S."/>
            <person name="Fitzgerald M."/>
            <person name="Haas B."/>
            <person name="Abouelleil A."/>
            <person name="Alvarado L."/>
            <person name="Arachchi H.M."/>
            <person name="Berlin A.M."/>
            <person name="Chapman S.B."/>
            <person name="Dewar J."/>
            <person name="Goldberg J."/>
            <person name="Griggs A."/>
            <person name="Gujja S."/>
            <person name="Hansen M."/>
            <person name="Howarth C."/>
            <person name="Imamovic A."/>
            <person name="Larimer J."/>
            <person name="McCowan C."/>
            <person name="Murphy C."/>
            <person name="Neiman D."/>
            <person name="Pearson M."/>
            <person name="Priest M."/>
            <person name="Roberts A."/>
            <person name="Saif S."/>
            <person name="Shea T."/>
            <person name="Sisk P."/>
            <person name="Sykes S."/>
            <person name="Wortman J."/>
            <person name="Nusbaum C."/>
            <person name="Birren B."/>
        </authorList>
    </citation>
    <scope>NUCLEOTIDE SEQUENCE [LARGE SCALE GENOMIC DNA]</scope>
    <source>
        <strain evidence="3 4">ATCC BAA-351</strain>
    </source>
</reference>
<keyword evidence="4" id="KW-1185">Reference proteome</keyword>
<dbReference type="InterPro" id="IPR010627">
    <property type="entry name" value="Prepilin_pept_A24_N"/>
</dbReference>
<gene>
    <name evidence="3" type="ORF">UAU_01167</name>
</gene>
<evidence type="ECO:0000313" key="3">
    <source>
        <dbReference type="EMBL" id="EOH95987.1"/>
    </source>
</evidence>
<dbReference type="GO" id="GO:0004190">
    <property type="term" value="F:aspartic-type endopeptidase activity"/>
    <property type="evidence" value="ECO:0007669"/>
    <property type="project" value="TreeGrafter"/>
</dbReference>